<evidence type="ECO:0000256" key="3">
    <source>
        <dbReference type="ARBA" id="ARBA00022801"/>
    </source>
</evidence>
<dbReference type="PANTHER" id="PTHR33607">
    <property type="entry name" value="ENDONUCLEASE-1"/>
    <property type="match status" value="1"/>
</dbReference>
<dbReference type="InterPro" id="IPR003305">
    <property type="entry name" value="CenC_carb-bd"/>
</dbReference>
<dbReference type="GO" id="GO:0016798">
    <property type="term" value="F:hydrolase activity, acting on glycosyl bonds"/>
    <property type="evidence" value="ECO:0007669"/>
    <property type="project" value="InterPro"/>
</dbReference>
<evidence type="ECO:0000313" key="6">
    <source>
        <dbReference type="EMBL" id="EAR26381.1"/>
    </source>
</evidence>
<feature type="signal peptide" evidence="4">
    <location>
        <begin position="1"/>
        <end position="17"/>
    </location>
</feature>
<evidence type="ECO:0000259" key="5">
    <source>
        <dbReference type="Pfam" id="PF02018"/>
    </source>
</evidence>
<name>A4CFU4_9GAMM</name>
<dbReference type="HOGENOM" id="CLU_506155_0_0_6"/>
<dbReference type="InterPro" id="IPR008979">
    <property type="entry name" value="Galactose-bd-like_sf"/>
</dbReference>
<dbReference type="AlphaFoldDB" id="A4CFU4"/>
<dbReference type="RefSeq" id="WP_009840764.1">
    <property type="nucleotide sequence ID" value="NZ_CH959303.1"/>
</dbReference>
<evidence type="ECO:0000256" key="1">
    <source>
        <dbReference type="ARBA" id="ARBA00006429"/>
    </source>
</evidence>
<keyword evidence="2" id="KW-0540">Nuclease</keyword>
<gene>
    <name evidence="6" type="ORF">PTD2_00127</name>
</gene>
<dbReference type="EMBL" id="AAOH01000016">
    <property type="protein sequence ID" value="EAR26381.1"/>
    <property type="molecule type" value="Genomic_DNA"/>
</dbReference>
<evidence type="ECO:0000313" key="7">
    <source>
        <dbReference type="Proteomes" id="UP000006201"/>
    </source>
</evidence>
<dbReference type="SUPFAM" id="SSF54060">
    <property type="entry name" value="His-Me finger endonucleases"/>
    <property type="match status" value="1"/>
</dbReference>
<dbReference type="PANTHER" id="PTHR33607:SF2">
    <property type="entry name" value="ENDONUCLEASE-1"/>
    <property type="match status" value="1"/>
</dbReference>
<reference evidence="6 7" key="1">
    <citation type="submission" date="2006-02" db="EMBL/GenBank/DDBJ databases">
        <authorList>
            <person name="Moran M.A."/>
            <person name="Kjelleberg S."/>
            <person name="Egan S."/>
            <person name="Saunders N."/>
            <person name="Thomas T."/>
            <person name="Ferriera S."/>
            <person name="Johnson J."/>
            <person name="Kravitz S."/>
            <person name="Halpern A."/>
            <person name="Remington K."/>
            <person name="Beeson K."/>
            <person name="Tran B."/>
            <person name="Rogers Y.-H."/>
            <person name="Friedman R."/>
            <person name="Venter J.C."/>
        </authorList>
    </citation>
    <scope>NUCLEOTIDE SEQUENCE [LARGE SCALE GENOMIC DNA]</scope>
    <source>
        <strain evidence="6 7">D2</strain>
    </source>
</reference>
<dbReference type="SUPFAM" id="SSF49785">
    <property type="entry name" value="Galactose-binding domain-like"/>
    <property type="match status" value="1"/>
</dbReference>
<keyword evidence="7" id="KW-1185">Reference proteome</keyword>
<dbReference type="Pfam" id="PF04231">
    <property type="entry name" value="Endonuclease_1"/>
    <property type="match status" value="1"/>
</dbReference>
<keyword evidence="4" id="KW-0732">Signal</keyword>
<dbReference type="InterPro" id="IPR044925">
    <property type="entry name" value="His-Me_finger_sf"/>
</dbReference>
<dbReference type="Gene3D" id="2.60.120.260">
    <property type="entry name" value="Galactose-binding domain-like"/>
    <property type="match status" value="1"/>
</dbReference>
<comment type="similarity">
    <text evidence="1">Belongs to the EndA/NucM nuclease family.</text>
</comment>
<feature type="domain" description="CBM-cenC" evidence="5">
    <location>
        <begin position="20"/>
        <end position="133"/>
    </location>
</feature>
<dbReference type="GO" id="GO:0004519">
    <property type="term" value="F:endonuclease activity"/>
    <property type="evidence" value="ECO:0007669"/>
    <property type="project" value="UniProtKB-KW"/>
</dbReference>
<feature type="chain" id="PRO_5002666319" evidence="4">
    <location>
        <begin position="18"/>
        <end position="544"/>
    </location>
</feature>
<keyword evidence="6" id="KW-0255">Endonuclease</keyword>
<organism evidence="6 7">
    <name type="scientific">Pseudoalteromonas tunicata D2</name>
    <dbReference type="NCBI Taxonomy" id="87626"/>
    <lineage>
        <taxon>Bacteria</taxon>
        <taxon>Pseudomonadati</taxon>
        <taxon>Pseudomonadota</taxon>
        <taxon>Gammaproteobacteria</taxon>
        <taxon>Alteromonadales</taxon>
        <taxon>Pseudoalteromonadaceae</taxon>
        <taxon>Pseudoalteromonas</taxon>
    </lineage>
</organism>
<dbReference type="eggNOG" id="COG2356">
    <property type="taxonomic scope" value="Bacteria"/>
</dbReference>
<protein>
    <submittedName>
        <fullName evidence="6">Endonuclease I</fullName>
    </submittedName>
</protein>
<dbReference type="InterPro" id="IPR007346">
    <property type="entry name" value="Endonuclease-I"/>
</dbReference>
<keyword evidence="3" id="KW-0378">Hydrolase</keyword>
<proteinExistence type="inferred from homology"/>
<comment type="caution">
    <text evidence="6">The sequence shown here is derived from an EMBL/GenBank/DDBJ whole genome shotgun (WGS) entry which is preliminary data.</text>
</comment>
<accession>A4CFU4</accession>
<evidence type="ECO:0000256" key="2">
    <source>
        <dbReference type="ARBA" id="ARBA00022722"/>
    </source>
</evidence>
<evidence type="ECO:0000256" key="4">
    <source>
        <dbReference type="SAM" id="SignalP"/>
    </source>
</evidence>
<sequence>MTLTMLAVASFATLSSAAEVVNGGFESWQGSAVAGWDTIDSGIQVKKEVAIVKQGNASGAVTVLTGSQADTDLLQQVDVVAGQNYQFSTWIYHTEGGVKARLYVDGYQGYSNEGILGQWQQVSFSYNATSSKKIAVGLRFYDTAGFDGSEVVYVDDFQPSLAITPPPVDPEPSCTDTSVDLMLTTDNYASETSWQLQGINGVIDTGSGLANATTYNKNYCLAAGTYQFTINDAYGDGICCSYGSGAYEIKVAGQTVASGATFAKTDTKEFTITATEPGDGGGTTPPNLETYYTPVEGLTGYDLKTGLYNIIAGHNSQGYSAIWTFYENHSLDTYYENDGSILDIYSENPTGSENYNYIKVTNQCGSYSGEGGCYNREHSFPKSWFGGTAEPMHSDIHHIFATDGFVNSKRSNYPYGEVGSATFTSSNNSKLGSAAAGLGYTGTVFEPIDEFKGDLARAYFYMATRYENVIGSWEKITTYSDVVLNGTSDQVFENWHLSMLLRWHQQDPVSQAERDRNNAAFEHQGNRNPYVDHPEFVGLIWQAN</sequence>
<dbReference type="Pfam" id="PF02018">
    <property type="entry name" value="CBM_4_9"/>
    <property type="match status" value="1"/>
</dbReference>
<dbReference type="Proteomes" id="UP000006201">
    <property type="component" value="Unassembled WGS sequence"/>
</dbReference>
<dbReference type="STRING" id="87626.PTD2_00127"/>